<feature type="domain" description="Retroviral polymerase SH3-like" evidence="1">
    <location>
        <begin position="17"/>
        <end position="71"/>
    </location>
</feature>
<evidence type="ECO:0000313" key="2">
    <source>
        <dbReference type="EMBL" id="GFB30205.1"/>
    </source>
</evidence>
<name>A0A699LD05_TANCI</name>
<protein>
    <submittedName>
        <fullName evidence="2">Retrovirus-related Pol polyprotein from transposon TNT 1-94</fullName>
    </submittedName>
</protein>
<dbReference type="EMBL" id="BKCJ010596973">
    <property type="protein sequence ID" value="GFB30205.1"/>
    <property type="molecule type" value="Genomic_DNA"/>
</dbReference>
<organism evidence="2">
    <name type="scientific">Tanacetum cinerariifolium</name>
    <name type="common">Dalmatian daisy</name>
    <name type="synonym">Chrysanthemum cinerariifolium</name>
    <dbReference type="NCBI Taxonomy" id="118510"/>
    <lineage>
        <taxon>Eukaryota</taxon>
        <taxon>Viridiplantae</taxon>
        <taxon>Streptophyta</taxon>
        <taxon>Embryophyta</taxon>
        <taxon>Tracheophyta</taxon>
        <taxon>Spermatophyta</taxon>
        <taxon>Magnoliopsida</taxon>
        <taxon>eudicotyledons</taxon>
        <taxon>Gunneridae</taxon>
        <taxon>Pentapetalae</taxon>
        <taxon>asterids</taxon>
        <taxon>campanulids</taxon>
        <taxon>Asterales</taxon>
        <taxon>Asteraceae</taxon>
        <taxon>Asteroideae</taxon>
        <taxon>Anthemideae</taxon>
        <taxon>Anthemidinae</taxon>
        <taxon>Tanacetum</taxon>
    </lineage>
</organism>
<dbReference type="InterPro" id="IPR057670">
    <property type="entry name" value="SH3_retrovirus"/>
</dbReference>
<gene>
    <name evidence="2" type="ORF">Tci_702176</name>
</gene>
<sequence length="262" mass="29157">MQDKKPDLSLFYVFGTHCYPTNSNDDLGKLDAKADIGIFVSYALVKKAFRVYNKRTQKLIKTIHVTFDELTAMASEQLGSGLGLQCMTPATSSSGLVPNLILQQPCNPPPRDDWNCLFQPMFDEYFNPIKIVVSLVPDAVALRTIDLADSPVSTLIDQDASSTNFHNDPLHETLYEDLTSQGSSSNVRPIHTPFESLSRWTKDHPIANVIGDPSRSIFKRNNNSFLACRVKSVGSTAPLEKCCEIRKLDSMSYHTRGACLRP</sequence>
<accession>A0A699LD05</accession>
<comment type="caution">
    <text evidence="2">The sequence shown here is derived from an EMBL/GenBank/DDBJ whole genome shotgun (WGS) entry which is preliminary data.</text>
</comment>
<dbReference type="AlphaFoldDB" id="A0A699LD05"/>
<proteinExistence type="predicted"/>
<reference evidence="2" key="1">
    <citation type="journal article" date="2019" name="Sci. Rep.">
        <title>Draft genome of Tanacetum cinerariifolium, the natural source of mosquito coil.</title>
        <authorList>
            <person name="Yamashiro T."/>
            <person name="Shiraishi A."/>
            <person name="Satake H."/>
            <person name="Nakayama K."/>
        </authorList>
    </citation>
    <scope>NUCLEOTIDE SEQUENCE</scope>
</reference>
<evidence type="ECO:0000259" key="1">
    <source>
        <dbReference type="Pfam" id="PF25597"/>
    </source>
</evidence>
<dbReference type="Pfam" id="PF25597">
    <property type="entry name" value="SH3_retrovirus"/>
    <property type="match status" value="1"/>
</dbReference>